<proteinExistence type="predicted"/>
<dbReference type="InterPro" id="IPR003772">
    <property type="entry name" value="YceD"/>
</dbReference>
<dbReference type="PANTHER" id="PTHR34374">
    <property type="entry name" value="LARGE RIBOSOMAL RNA SUBUNIT ACCUMULATION PROTEIN YCED HOMOLOG 1, CHLOROPLASTIC"/>
    <property type="match status" value="1"/>
</dbReference>
<comment type="caution">
    <text evidence="1">The sequence shown here is derived from an EMBL/GenBank/DDBJ whole genome shotgun (WGS) entry which is preliminary data.</text>
</comment>
<dbReference type="AlphaFoldDB" id="A0A645E8D5"/>
<organism evidence="1">
    <name type="scientific">bioreactor metagenome</name>
    <dbReference type="NCBI Taxonomy" id="1076179"/>
    <lineage>
        <taxon>unclassified sequences</taxon>
        <taxon>metagenomes</taxon>
        <taxon>ecological metagenomes</taxon>
    </lineage>
</organism>
<accession>A0A645E8D5</accession>
<protein>
    <recommendedName>
        <fullName evidence="2">DUF177 domain-containing protein</fullName>
    </recommendedName>
</protein>
<evidence type="ECO:0008006" key="2">
    <source>
        <dbReference type="Google" id="ProtNLM"/>
    </source>
</evidence>
<dbReference type="Pfam" id="PF02620">
    <property type="entry name" value="YceD"/>
    <property type="match status" value="1"/>
</dbReference>
<sequence>MTCCRCLVEFPQQLTVDLAEQYLFVSKGEPDDDEEDYEVEDRYLPVLAADQIDVSRLLVDAFFSQLPLKTLCREECKGLCDQCGANLNEGPCECQDQPVDPRFAILSQWGKKSK</sequence>
<dbReference type="EMBL" id="VSSQ01043962">
    <property type="protein sequence ID" value="MPM97735.1"/>
    <property type="molecule type" value="Genomic_DNA"/>
</dbReference>
<dbReference type="PANTHER" id="PTHR34374:SF1">
    <property type="entry name" value="LARGE RIBOSOMAL RNA SUBUNIT ACCUMULATION PROTEIN YCED HOMOLOG 1, CHLOROPLASTIC"/>
    <property type="match status" value="1"/>
</dbReference>
<evidence type="ECO:0000313" key="1">
    <source>
        <dbReference type="EMBL" id="MPM97735.1"/>
    </source>
</evidence>
<reference evidence="1" key="1">
    <citation type="submission" date="2019-08" db="EMBL/GenBank/DDBJ databases">
        <authorList>
            <person name="Kucharzyk K."/>
            <person name="Murdoch R.W."/>
            <person name="Higgins S."/>
            <person name="Loffler F."/>
        </authorList>
    </citation>
    <scope>NUCLEOTIDE SEQUENCE</scope>
</reference>
<gene>
    <name evidence="1" type="ORF">SDC9_144912</name>
</gene>
<name>A0A645E8D5_9ZZZZ</name>